<organism evidence="4 5">
    <name type="scientific">Collichthys lucidus</name>
    <name type="common">Big head croaker</name>
    <name type="synonym">Sciaena lucida</name>
    <dbReference type="NCBI Taxonomy" id="240159"/>
    <lineage>
        <taxon>Eukaryota</taxon>
        <taxon>Metazoa</taxon>
        <taxon>Chordata</taxon>
        <taxon>Craniata</taxon>
        <taxon>Vertebrata</taxon>
        <taxon>Euteleostomi</taxon>
        <taxon>Actinopterygii</taxon>
        <taxon>Neopterygii</taxon>
        <taxon>Teleostei</taxon>
        <taxon>Neoteleostei</taxon>
        <taxon>Acanthomorphata</taxon>
        <taxon>Eupercaria</taxon>
        <taxon>Sciaenidae</taxon>
        <taxon>Collichthys</taxon>
    </lineage>
</organism>
<dbReference type="AlphaFoldDB" id="A0A4U5V3G3"/>
<dbReference type="Pfam" id="PF12736">
    <property type="entry name" value="CABIT"/>
    <property type="match status" value="2"/>
</dbReference>
<proteinExistence type="inferred from homology"/>
<evidence type="ECO:0000256" key="2">
    <source>
        <dbReference type="SAM" id="MobiDB-lite"/>
    </source>
</evidence>
<reference evidence="4 5" key="1">
    <citation type="submission" date="2019-01" db="EMBL/GenBank/DDBJ databases">
        <title>Genome Assembly of Collichthys lucidus.</title>
        <authorList>
            <person name="Cai M."/>
            <person name="Xiao S."/>
        </authorList>
    </citation>
    <scope>NUCLEOTIDE SEQUENCE [LARGE SCALE GENOMIC DNA]</scope>
    <source>
        <strain evidence="4">JT15FE1705JMU</strain>
        <tissue evidence="4">Muscle</tissue>
    </source>
</reference>
<evidence type="ECO:0000313" key="4">
    <source>
        <dbReference type="EMBL" id="TKS82354.1"/>
    </source>
</evidence>
<accession>A0A4U5V3G3</accession>
<feature type="region of interest" description="Disordered" evidence="2">
    <location>
        <begin position="596"/>
        <end position="663"/>
    </location>
</feature>
<dbReference type="InterPro" id="IPR025946">
    <property type="entry name" value="CABIT_dom"/>
</dbReference>
<feature type="domain" description="CABIT" evidence="3">
    <location>
        <begin position="57"/>
        <end position="284"/>
    </location>
</feature>
<dbReference type="GO" id="GO:0005634">
    <property type="term" value="C:nucleus"/>
    <property type="evidence" value="ECO:0007669"/>
    <property type="project" value="TreeGrafter"/>
</dbReference>
<keyword evidence="5" id="KW-1185">Reference proteome</keyword>
<dbReference type="InterPro" id="IPR039671">
    <property type="entry name" value="THEMIS"/>
</dbReference>
<feature type="compositionally biased region" description="Basic and acidic residues" evidence="2">
    <location>
        <begin position="625"/>
        <end position="644"/>
    </location>
</feature>
<protein>
    <submittedName>
        <fullName evidence="4">Protein THEMIS2</fullName>
    </submittedName>
</protein>
<evidence type="ECO:0000313" key="5">
    <source>
        <dbReference type="Proteomes" id="UP000298787"/>
    </source>
</evidence>
<dbReference type="GO" id="GO:0005737">
    <property type="term" value="C:cytoplasm"/>
    <property type="evidence" value="ECO:0007669"/>
    <property type="project" value="TreeGrafter"/>
</dbReference>
<feature type="domain" description="CABIT" evidence="3">
    <location>
        <begin position="304"/>
        <end position="545"/>
    </location>
</feature>
<dbReference type="Proteomes" id="UP000298787">
    <property type="component" value="Chromosome 14"/>
</dbReference>
<evidence type="ECO:0000259" key="3">
    <source>
        <dbReference type="Pfam" id="PF12736"/>
    </source>
</evidence>
<comment type="similarity">
    <text evidence="1">Belongs to the themis family.</text>
</comment>
<dbReference type="PANTHER" id="PTHR15215">
    <property type="entry name" value="CABIT DOMAIN-CONTAINING PROTEIN"/>
    <property type="match status" value="1"/>
</dbReference>
<feature type="compositionally biased region" description="Acidic residues" evidence="2">
    <location>
        <begin position="450"/>
        <end position="463"/>
    </location>
</feature>
<name>A0A4U5V3G3_COLLU</name>
<sequence length="752" mass="84550">MFVVNQGSVDSRARLMVDGEVAPVGVPAKQHIEAAVMAGTTALPLEQFIASLDNTCLPRILQVCSGVYFQGSIYEISGSEVCFSTGDLIKVIGIELVSVCCEDISKDEKFELPINHTGLFKVVPETMPYNTIEEMISLRPVGLESCLPFTFTNHSKMTFDNFTLGAGRTLTVISTEQHEGQEDQVRCHVKGQQGASAEVCIPLSFQGEFSECENEERFTLQEIMSSPCLRSRRFHFVNTTKCEQPLVLSPVYQVHAIMNLRKNILKFPSSLEVDVVDVTEVCKDVNFVTPLSLTEVFSQPDESFPTVVEILECPQTRSLFKCSWLPELNRNSHLVFHKKKNTPMVLLSSSKSRKAQQYFLVSEQYGGRFRRRPREFNSVYEVYVASIQAPGLKVSVTRNCEDVEEEGLPSLSVGEQLQVVRCDRMELPCTGSTAQKQSVEALLCQRLQEPDDEDDDDDEEDEVKQENEKEEIFLPLYMPGHFVEVLSDNKKYKLRDLGKEFSLPLDVKVVSRDTEIKTDPLFGLASLRIEGAMLEPTIQASLPDSPDHCFEIPTQWISMSVSFTKDPLPWPSDQPPKCHVDRVTEVTDTFFYEFHKKGNPEEAPPPRPPKGNLSCTKSCKKSKKSKADKSKERADKSVPTKKIADLTLNSKKRPPAPPPPCNKNYFENFLPLPLTVKPILDDQPPPIVPRKHSVDVTKGKALPNTYVQRENPKKKAALCDVAADMDSDHDYETVDESLMAMMKTAQENVQFF</sequence>
<evidence type="ECO:0000256" key="1">
    <source>
        <dbReference type="ARBA" id="ARBA00006414"/>
    </source>
</evidence>
<feature type="region of interest" description="Disordered" evidence="2">
    <location>
        <begin position="448"/>
        <end position="470"/>
    </location>
</feature>
<dbReference type="GO" id="GO:0050852">
    <property type="term" value="P:T cell receptor signaling pathway"/>
    <property type="evidence" value="ECO:0007669"/>
    <property type="project" value="TreeGrafter"/>
</dbReference>
<gene>
    <name evidence="4" type="ORF">D9C73_016463</name>
</gene>
<dbReference type="EMBL" id="CM014091">
    <property type="protein sequence ID" value="TKS82354.1"/>
    <property type="molecule type" value="Genomic_DNA"/>
</dbReference>
<dbReference type="PANTHER" id="PTHR15215:SF2">
    <property type="entry name" value="PROTEIN THEMIS2"/>
    <property type="match status" value="1"/>
</dbReference>
<dbReference type="STRING" id="240159.A0A4U5V3G3"/>